<gene>
    <name evidence="1" type="ORF">PSON_ATCC_30995.1.T0350215</name>
</gene>
<dbReference type="EMBL" id="CAJJDN010000035">
    <property type="protein sequence ID" value="CAD8076880.1"/>
    <property type="molecule type" value="Genomic_DNA"/>
</dbReference>
<proteinExistence type="predicted"/>
<accession>A0A8S1M9H1</accession>
<keyword evidence="2" id="KW-1185">Reference proteome</keyword>
<organism evidence="1 2">
    <name type="scientific">Paramecium sonneborni</name>
    <dbReference type="NCBI Taxonomy" id="65129"/>
    <lineage>
        <taxon>Eukaryota</taxon>
        <taxon>Sar</taxon>
        <taxon>Alveolata</taxon>
        <taxon>Ciliophora</taxon>
        <taxon>Intramacronucleata</taxon>
        <taxon>Oligohymenophorea</taxon>
        <taxon>Peniculida</taxon>
        <taxon>Parameciidae</taxon>
        <taxon>Paramecium</taxon>
    </lineage>
</organism>
<dbReference type="AlphaFoldDB" id="A0A8S1M9H1"/>
<evidence type="ECO:0000313" key="1">
    <source>
        <dbReference type="EMBL" id="CAD8076880.1"/>
    </source>
</evidence>
<comment type="caution">
    <text evidence="1">The sequence shown here is derived from an EMBL/GenBank/DDBJ whole genome shotgun (WGS) entry which is preliminary data.</text>
</comment>
<protein>
    <submittedName>
        <fullName evidence="1">Uncharacterized protein</fullName>
    </submittedName>
</protein>
<reference evidence="1" key="1">
    <citation type="submission" date="2021-01" db="EMBL/GenBank/DDBJ databases">
        <authorList>
            <consortium name="Genoscope - CEA"/>
            <person name="William W."/>
        </authorList>
    </citation>
    <scope>NUCLEOTIDE SEQUENCE</scope>
</reference>
<sequence length="89" mass="10870">MQMEEKEPLKSLENCKSHPLFNFLMLLKHKIQNYFDMKQIMIEYKTFIINQAKFLGIIIEEDIFMIWIQKRQVSKFQKVRIFMGLLQVI</sequence>
<name>A0A8S1M9H1_9CILI</name>
<evidence type="ECO:0000313" key="2">
    <source>
        <dbReference type="Proteomes" id="UP000692954"/>
    </source>
</evidence>
<dbReference type="Proteomes" id="UP000692954">
    <property type="component" value="Unassembled WGS sequence"/>
</dbReference>